<evidence type="ECO:0000313" key="2">
    <source>
        <dbReference type="Proteomes" id="UP000595140"/>
    </source>
</evidence>
<protein>
    <recommendedName>
        <fullName evidence="3">Endonuclease/exonuclease/phosphatase domain-containing protein</fullName>
    </recommendedName>
</protein>
<evidence type="ECO:0000313" key="1">
    <source>
        <dbReference type="EMBL" id="VFQ68080.1"/>
    </source>
</evidence>
<organism evidence="1 2">
    <name type="scientific">Cuscuta campestris</name>
    <dbReference type="NCBI Taxonomy" id="132261"/>
    <lineage>
        <taxon>Eukaryota</taxon>
        <taxon>Viridiplantae</taxon>
        <taxon>Streptophyta</taxon>
        <taxon>Embryophyta</taxon>
        <taxon>Tracheophyta</taxon>
        <taxon>Spermatophyta</taxon>
        <taxon>Magnoliopsida</taxon>
        <taxon>eudicotyledons</taxon>
        <taxon>Gunneridae</taxon>
        <taxon>Pentapetalae</taxon>
        <taxon>asterids</taxon>
        <taxon>lamiids</taxon>
        <taxon>Solanales</taxon>
        <taxon>Convolvulaceae</taxon>
        <taxon>Cuscuteae</taxon>
        <taxon>Cuscuta</taxon>
        <taxon>Cuscuta subgen. Grammica</taxon>
        <taxon>Cuscuta sect. Cleistogrammica</taxon>
    </lineage>
</organism>
<dbReference type="PANTHER" id="PTHR33710">
    <property type="entry name" value="BNAC02G09200D PROTEIN"/>
    <property type="match status" value="1"/>
</dbReference>
<accession>A0A484KRY1</accession>
<reference evidence="1 2" key="1">
    <citation type="submission" date="2018-04" db="EMBL/GenBank/DDBJ databases">
        <authorList>
            <person name="Vogel A."/>
        </authorList>
    </citation>
    <scope>NUCLEOTIDE SEQUENCE [LARGE SCALE GENOMIC DNA]</scope>
</reference>
<dbReference type="EMBL" id="OOIL02000669">
    <property type="protein sequence ID" value="VFQ68080.1"/>
    <property type="molecule type" value="Genomic_DNA"/>
</dbReference>
<sequence length="194" mass="22404">MKIPPVGRNLPSYPRREKWAKLDKFLLNRDWADSGLDCRADLMDLTIESDHCPMVLSLFGTSPSGSKPFKFFNMWTHRDDFGEIVRRVWEGPLKALNSKVFGHISIKATKAKDEYKSLMKLLVDDPSNPSLIDMNSKKTEATFLIDAKRSFLQKKAMCDFLVDSDKGTLYFHTHVKYKTSKAIPFWSEVMDYLQ</sequence>
<name>A0A484KRY1_9ASTE</name>
<dbReference type="OrthoDB" id="1932741at2759"/>
<dbReference type="AlphaFoldDB" id="A0A484KRY1"/>
<keyword evidence="2" id="KW-1185">Reference proteome</keyword>
<dbReference type="PANTHER" id="PTHR33710:SF64">
    <property type="entry name" value="ENDONUCLEASE_EXONUCLEASE_PHOSPHATASE DOMAIN-CONTAINING PROTEIN"/>
    <property type="match status" value="1"/>
</dbReference>
<evidence type="ECO:0008006" key="3">
    <source>
        <dbReference type="Google" id="ProtNLM"/>
    </source>
</evidence>
<dbReference type="Proteomes" id="UP000595140">
    <property type="component" value="Unassembled WGS sequence"/>
</dbReference>
<gene>
    <name evidence="1" type="ORF">CCAM_LOCUS9856</name>
</gene>
<proteinExistence type="predicted"/>